<feature type="transmembrane region" description="Helical" evidence="1">
    <location>
        <begin position="82"/>
        <end position="104"/>
    </location>
</feature>
<evidence type="ECO:0000313" key="3">
    <source>
        <dbReference type="Proteomes" id="UP000019804"/>
    </source>
</evidence>
<keyword evidence="3" id="KW-1185">Reference proteome</keyword>
<accession>A0A017SBN4</accession>
<dbReference type="RefSeq" id="XP_040637283.1">
    <property type="nucleotide sequence ID" value="XM_040777762.1"/>
</dbReference>
<dbReference type="EMBL" id="KK088430">
    <property type="protein sequence ID" value="EYE93595.1"/>
    <property type="molecule type" value="Genomic_DNA"/>
</dbReference>
<name>A0A017SBN4_ASPRC</name>
<gene>
    <name evidence="2" type="ORF">EURHEDRAFT_138489</name>
</gene>
<dbReference type="AlphaFoldDB" id="A0A017SBN4"/>
<keyword evidence="1" id="KW-0812">Transmembrane</keyword>
<evidence type="ECO:0000256" key="1">
    <source>
        <dbReference type="SAM" id="Phobius"/>
    </source>
</evidence>
<protein>
    <submittedName>
        <fullName evidence="2">Uncharacterized protein</fullName>
    </submittedName>
</protein>
<reference evidence="3" key="1">
    <citation type="journal article" date="2014" name="Nat. Commun.">
        <title>Genomic adaptations of the halophilic Dead Sea filamentous fungus Eurotium rubrum.</title>
        <authorList>
            <person name="Kis-Papo T."/>
            <person name="Weig A.R."/>
            <person name="Riley R."/>
            <person name="Persoh D."/>
            <person name="Salamov A."/>
            <person name="Sun H."/>
            <person name="Lipzen A."/>
            <person name="Wasser S.P."/>
            <person name="Rambold G."/>
            <person name="Grigoriev I.V."/>
            <person name="Nevo E."/>
        </authorList>
    </citation>
    <scope>NUCLEOTIDE SEQUENCE [LARGE SCALE GENOMIC DNA]</scope>
    <source>
        <strain evidence="3">CBS 135680</strain>
    </source>
</reference>
<evidence type="ECO:0000313" key="2">
    <source>
        <dbReference type="EMBL" id="EYE93595.1"/>
    </source>
</evidence>
<dbReference type="HOGENOM" id="CLU_2108550_0_0_1"/>
<dbReference type="GeneID" id="63692886"/>
<organism evidence="2 3">
    <name type="scientific">Aspergillus ruber (strain CBS 135680)</name>
    <dbReference type="NCBI Taxonomy" id="1388766"/>
    <lineage>
        <taxon>Eukaryota</taxon>
        <taxon>Fungi</taxon>
        <taxon>Dikarya</taxon>
        <taxon>Ascomycota</taxon>
        <taxon>Pezizomycotina</taxon>
        <taxon>Eurotiomycetes</taxon>
        <taxon>Eurotiomycetidae</taxon>
        <taxon>Eurotiales</taxon>
        <taxon>Aspergillaceae</taxon>
        <taxon>Aspergillus</taxon>
        <taxon>Aspergillus subgen. Aspergillus</taxon>
    </lineage>
</organism>
<sequence length="115" mass="13510">MLYMYFPRCVCITMTQCQKVISVCRVLYHKLPVGTWLDRLPGLSLIALSPRVILQRWAVIIISPSVIISVLLPFIITPPHFFRFLFYIHSYPWLLLFPGFNPFLSHNTRHLRPRG</sequence>
<proteinExistence type="predicted"/>
<dbReference type="Proteomes" id="UP000019804">
    <property type="component" value="Unassembled WGS sequence"/>
</dbReference>
<keyword evidence="1" id="KW-1133">Transmembrane helix</keyword>
<feature type="transmembrane region" description="Helical" evidence="1">
    <location>
        <begin position="57"/>
        <end position="76"/>
    </location>
</feature>
<keyword evidence="1" id="KW-0472">Membrane</keyword>